<proteinExistence type="predicted"/>
<organism evidence="1 2">
    <name type="scientific">Lentinus brumalis</name>
    <dbReference type="NCBI Taxonomy" id="2498619"/>
    <lineage>
        <taxon>Eukaryota</taxon>
        <taxon>Fungi</taxon>
        <taxon>Dikarya</taxon>
        <taxon>Basidiomycota</taxon>
        <taxon>Agaricomycotina</taxon>
        <taxon>Agaricomycetes</taxon>
        <taxon>Polyporales</taxon>
        <taxon>Polyporaceae</taxon>
        <taxon>Lentinus</taxon>
    </lineage>
</organism>
<dbReference type="OrthoDB" id="5570013at2759"/>
<reference evidence="1 2" key="1">
    <citation type="journal article" date="2018" name="Biotechnol. Biofuels">
        <title>Integrative visual omics of the white-rot fungus Polyporus brumalis exposes the biotechnological potential of its oxidative enzymes for delignifying raw plant biomass.</title>
        <authorList>
            <person name="Miyauchi S."/>
            <person name="Rancon A."/>
            <person name="Drula E."/>
            <person name="Hage H."/>
            <person name="Chaduli D."/>
            <person name="Favel A."/>
            <person name="Grisel S."/>
            <person name="Henrissat B."/>
            <person name="Herpoel-Gimbert I."/>
            <person name="Ruiz-Duenas F.J."/>
            <person name="Chevret D."/>
            <person name="Hainaut M."/>
            <person name="Lin J."/>
            <person name="Wang M."/>
            <person name="Pangilinan J."/>
            <person name="Lipzen A."/>
            <person name="Lesage-Meessen L."/>
            <person name="Navarro D."/>
            <person name="Riley R."/>
            <person name="Grigoriev I.V."/>
            <person name="Zhou S."/>
            <person name="Raouche S."/>
            <person name="Rosso M.N."/>
        </authorList>
    </citation>
    <scope>NUCLEOTIDE SEQUENCE [LARGE SCALE GENOMIC DNA]</scope>
    <source>
        <strain evidence="1 2">BRFM 1820</strain>
    </source>
</reference>
<accession>A0A371CVB6</accession>
<evidence type="ECO:0000313" key="1">
    <source>
        <dbReference type="EMBL" id="RDX44221.1"/>
    </source>
</evidence>
<dbReference type="Proteomes" id="UP000256964">
    <property type="component" value="Unassembled WGS sequence"/>
</dbReference>
<keyword evidence="2" id="KW-1185">Reference proteome</keyword>
<evidence type="ECO:0000313" key="2">
    <source>
        <dbReference type="Proteomes" id="UP000256964"/>
    </source>
</evidence>
<gene>
    <name evidence="1" type="ORF">OH76DRAFT_1421520</name>
</gene>
<protein>
    <submittedName>
        <fullName evidence="1">Uncharacterized protein</fullName>
    </submittedName>
</protein>
<sequence length="368" mass="40125">MSQTTALRWTIEPARYAGQHQANTSVTLPLAAEELYFVAEGAQMGGHFEVSRTGTTGSDDVLVDIQAVYRREQSLEELTTVHLHSEDEKHGIRISRRTGHELLKMFSDQAIQFHIHVRLPSASPPNDAHILRVNALSTDLPRFSHHLHHFGESVQFDRVTLRTSQCPIDAEFLAARAVSLSTSNGEVRGTFKTSDLLQVDTSNARVSVDAALNSCSDREASQMALQTSNGPIQANICLVSDTPLVEGSFDVVAHTTNGPLTVVFAEQKVNSRLGASLHTTNAAASVKMAPAFEGQFELRSSSFLPPTITESRVPQDRTGHGRVRFITKQSVRPGMLSGNVLWGKAAAEGAKHGRVEVQTTNAPLKFML</sequence>
<dbReference type="AlphaFoldDB" id="A0A371CVB6"/>
<dbReference type="STRING" id="139420.A0A371CVB6"/>
<dbReference type="EMBL" id="KZ857453">
    <property type="protein sequence ID" value="RDX44221.1"/>
    <property type="molecule type" value="Genomic_DNA"/>
</dbReference>
<name>A0A371CVB6_9APHY</name>